<keyword evidence="1" id="KW-0479">Metal-binding</keyword>
<dbReference type="InterPro" id="IPR017900">
    <property type="entry name" value="4Fe4S_Fe_S_CS"/>
</dbReference>
<dbReference type="RefSeq" id="WP_158370641.1">
    <property type="nucleotide sequence ID" value="NZ_JAOQJU010000013.1"/>
</dbReference>
<evidence type="ECO:0000256" key="1">
    <source>
        <dbReference type="ARBA" id="ARBA00022723"/>
    </source>
</evidence>
<feature type="domain" description="4Fe-4S ferredoxin-type" evidence="4">
    <location>
        <begin position="215"/>
        <end position="237"/>
    </location>
</feature>
<dbReference type="Proteomes" id="UP001652431">
    <property type="component" value="Unassembled WGS sequence"/>
</dbReference>
<dbReference type="Gene3D" id="3.40.50.360">
    <property type="match status" value="1"/>
</dbReference>
<reference evidence="5 6" key="1">
    <citation type="journal article" date="2021" name="ISME Commun">
        <title>Automated analysis of genomic sequences facilitates high-throughput and comprehensive description of bacteria.</title>
        <authorList>
            <person name="Hitch T.C.A."/>
        </authorList>
    </citation>
    <scope>NUCLEOTIDE SEQUENCE [LARGE SCALE GENOMIC DNA]</scope>
    <source>
        <strain evidence="5 6">Sanger_03</strain>
    </source>
</reference>
<feature type="domain" description="4Fe-4S ferredoxin-type" evidence="4">
    <location>
        <begin position="180"/>
        <end position="209"/>
    </location>
</feature>
<dbReference type="SUPFAM" id="SSF54862">
    <property type="entry name" value="4Fe-4S ferredoxins"/>
    <property type="match status" value="1"/>
</dbReference>
<dbReference type="NCBIfam" id="NF038196">
    <property type="entry name" value="ferrodoxin_EFR1"/>
    <property type="match status" value="1"/>
</dbReference>
<dbReference type="InterPro" id="IPR029039">
    <property type="entry name" value="Flavoprotein-like_sf"/>
</dbReference>
<keyword evidence="2" id="KW-0408">Iron</keyword>
<dbReference type="EMBL" id="JAOQJU010000013">
    <property type="protein sequence ID" value="MCU6687105.1"/>
    <property type="molecule type" value="Genomic_DNA"/>
</dbReference>
<dbReference type="Pfam" id="PF13187">
    <property type="entry name" value="Fer4_9"/>
    <property type="match status" value="1"/>
</dbReference>
<proteinExistence type="predicted"/>
<dbReference type="InterPro" id="IPR047964">
    <property type="entry name" value="EFR1-like"/>
</dbReference>
<evidence type="ECO:0000256" key="2">
    <source>
        <dbReference type="ARBA" id="ARBA00023004"/>
    </source>
</evidence>
<accession>A0ABT2RNX4</accession>
<evidence type="ECO:0000313" key="6">
    <source>
        <dbReference type="Proteomes" id="UP001652431"/>
    </source>
</evidence>
<dbReference type="InterPro" id="IPR008254">
    <property type="entry name" value="Flavodoxin/NO_synth"/>
</dbReference>
<dbReference type="Pfam" id="PF00258">
    <property type="entry name" value="Flavodoxin_1"/>
    <property type="match status" value="1"/>
</dbReference>
<gene>
    <name evidence="5" type="ORF">OCV99_11225</name>
</gene>
<comment type="caution">
    <text evidence="5">The sequence shown here is derived from an EMBL/GenBank/DDBJ whole genome shotgun (WGS) entry which is preliminary data.</text>
</comment>
<sequence length="256" mass="28882">MILYFSGTGNSEYVAKKIGKKIGDEVMDLFEKIRNDDFSSMHSERKWVIVVPTYAWRIPRIVQKWMESTSLTGSKDIYFVMTCGGSIGNAGKYLEKLCARKKMNYYGCIGITMPENYIALFSTPTKEKAMQIIEQAEGIIDHAASLIKNGERLPQSGLSFSDKINSGIVNAVFYPVFVHAKKFYTVNSCISCGKCVSVCPLNNIRLENGRPVWGDKCTHCMACICRCPKEAIEYGKHSKDLPRYVCPKSDIIYEKK</sequence>
<evidence type="ECO:0000313" key="5">
    <source>
        <dbReference type="EMBL" id="MCU6687105.1"/>
    </source>
</evidence>
<name>A0ABT2RNX4_9FIRM</name>
<dbReference type="SUPFAM" id="SSF52218">
    <property type="entry name" value="Flavoproteins"/>
    <property type="match status" value="1"/>
</dbReference>
<dbReference type="Gene3D" id="3.30.70.20">
    <property type="match status" value="1"/>
</dbReference>
<dbReference type="PROSITE" id="PS00198">
    <property type="entry name" value="4FE4S_FER_1"/>
    <property type="match status" value="1"/>
</dbReference>
<dbReference type="PROSITE" id="PS51379">
    <property type="entry name" value="4FE4S_FER_2"/>
    <property type="match status" value="2"/>
</dbReference>
<protein>
    <submittedName>
        <fullName evidence="5">EFR1 family ferrodoxin</fullName>
    </submittedName>
</protein>
<organism evidence="5 6">
    <name type="scientific">Dorea acetigenes</name>
    <dbReference type="NCBI Taxonomy" id="2981787"/>
    <lineage>
        <taxon>Bacteria</taxon>
        <taxon>Bacillati</taxon>
        <taxon>Bacillota</taxon>
        <taxon>Clostridia</taxon>
        <taxon>Lachnospirales</taxon>
        <taxon>Lachnospiraceae</taxon>
        <taxon>Dorea</taxon>
    </lineage>
</organism>
<evidence type="ECO:0000259" key="4">
    <source>
        <dbReference type="PROSITE" id="PS51379"/>
    </source>
</evidence>
<evidence type="ECO:0000256" key="3">
    <source>
        <dbReference type="ARBA" id="ARBA00023014"/>
    </source>
</evidence>
<dbReference type="InterPro" id="IPR017896">
    <property type="entry name" value="4Fe4S_Fe-S-bd"/>
</dbReference>
<keyword evidence="3" id="KW-0411">Iron-sulfur</keyword>
<keyword evidence="6" id="KW-1185">Reference proteome</keyword>